<dbReference type="AlphaFoldDB" id="A0A258FLB0"/>
<dbReference type="InterPro" id="IPR037523">
    <property type="entry name" value="VOC_core"/>
</dbReference>
<dbReference type="PROSITE" id="PS51819">
    <property type="entry name" value="VOC"/>
    <property type="match status" value="1"/>
</dbReference>
<evidence type="ECO:0000259" key="1">
    <source>
        <dbReference type="PROSITE" id="PS51819"/>
    </source>
</evidence>
<protein>
    <submittedName>
        <fullName evidence="2">Bleomycin resistance protein</fullName>
    </submittedName>
</protein>
<feature type="domain" description="VOC" evidence="1">
    <location>
        <begin position="4"/>
        <end position="112"/>
    </location>
</feature>
<dbReference type="EMBL" id="NCEB01000017">
    <property type="protein sequence ID" value="OYX33281.1"/>
    <property type="molecule type" value="Genomic_DNA"/>
</dbReference>
<dbReference type="InterPro" id="IPR052164">
    <property type="entry name" value="Anthracycline_SecMetBiosynth"/>
</dbReference>
<reference evidence="2 3" key="1">
    <citation type="submission" date="2017-03" db="EMBL/GenBank/DDBJ databases">
        <title>Lifting the veil on microbial sulfur biogeochemistry in mining wastewaters.</title>
        <authorList>
            <person name="Kantor R.S."/>
            <person name="Colenbrander Nelson T."/>
            <person name="Marshall S."/>
            <person name="Bennett D."/>
            <person name="Apte S."/>
            <person name="Camacho D."/>
            <person name="Thomas B.C."/>
            <person name="Warren L.A."/>
            <person name="Banfield J.F."/>
        </authorList>
    </citation>
    <scope>NUCLEOTIDE SEQUENCE [LARGE SCALE GENOMIC DNA]</scope>
    <source>
        <strain evidence="2">32-69-9</strain>
    </source>
</reference>
<dbReference type="PANTHER" id="PTHR33993">
    <property type="entry name" value="GLYOXALASE-RELATED"/>
    <property type="match status" value="1"/>
</dbReference>
<name>A0A258FLB0_9CAUL</name>
<dbReference type="Proteomes" id="UP000215595">
    <property type="component" value="Unassembled WGS sequence"/>
</dbReference>
<dbReference type="SUPFAM" id="SSF54593">
    <property type="entry name" value="Glyoxalase/Bleomycin resistance protein/Dihydroxybiphenyl dioxygenase"/>
    <property type="match status" value="1"/>
</dbReference>
<dbReference type="PANTHER" id="PTHR33993:SF14">
    <property type="entry name" value="GB|AAF24581.1"/>
    <property type="match status" value="1"/>
</dbReference>
<dbReference type="Gene3D" id="3.10.180.10">
    <property type="entry name" value="2,3-Dihydroxybiphenyl 1,2-Dioxygenase, domain 1"/>
    <property type="match status" value="1"/>
</dbReference>
<evidence type="ECO:0000313" key="2">
    <source>
        <dbReference type="EMBL" id="OYX33281.1"/>
    </source>
</evidence>
<organism evidence="2 3">
    <name type="scientific">Brevundimonas subvibrioides</name>
    <dbReference type="NCBI Taxonomy" id="74313"/>
    <lineage>
        <taxon>Bacteria</taxon>
        <taxon>Pseudomonadati</taxon>
        <taxon>Pseudomonadota</taxon>
        <taxon>Alphaproteobacteria</taxon>
        <taxon>Caulobacterales</taxon>
        <taxon>Caulobacteraceae</taxon>
        <taxon>Brevundimonas</taxon>
    </lineage>
</organism>
<dbReference type="InterPro" id="IPR041581">
    <property type="entry name" value="Glyoxalase_6"/>
</dbReference>
<proteinExistence type="predicted"/>
<comment type="caution">
    <text evidence="2">The sequence shown here is derived from an EMBL/GenBank/DDBJ whole genome shotgun (WGS) entry which is preliminary data.</text>
</comment>
<sequence>MENRLGYFTLDTPDLTKAKAFYSGLFGWTFDAHSSKSTYAHVTEADGSVTFGIVRGEKRDFSHLYFQVADVDAACARVNELGGRAAVPSDSPSGRSAVVSDDQGVSFGLWQPAPGYA</sequence>
<dbReference type="CDD" id="cd07247">
    <property type="entry name" value="SgaA_N_like"/>
    <property type="match status" value="1"/>
</dbReference>
<dbReference type="Pfam" id="PF18029">
    <property type="entry name" value="Glyoxalase_6"/>
    <property type="match status" value="1"/>
</dbReference>
<dbReference type="InterPro" id="IPR029068">
    <property type="entry name" value="Glyas_Bleomycin-R_OHBP_Dase"/>
</dbReference>
<gene>
    <name evidence="2" type="ORF">B7Z01_09255</name>
</gene>
<evidence type="ECO:0000313" key="3">
    <source>
        <dbReference type="Proteomes" id="UP000215595"/>
    </source>
</evidence>
<accession>A0A258FLB0</accession>